<dbReference type="GO" id="GO:0006122">
    <property type="term" value="P:mitochondrial electron transport, ubiquinol to cytochrome c"/>
    <property type="evidence" value="ECO:0007669"/>
    <property type="project" value="InterPro"/>
</dbReference>
<dbReference type="PANTHER" id="PTHR12022:SF0">
    <property type="entry name" value="CYTOCHROME B-C1 COMPLEX SUBUNIT 7"/>
    <property type="match status" value="1"/>
</dbReference>
<organism evidence="10 11">
    <name type="scientific">Lentinus brumalis</name>
    <dbReference type="NCBI Taxonomy" id="2498619"/>
    <lineage>
        <taxon>Eukaryota</taxon>
        <taxon>Fungi</taxon>
        <taxon>Dikarya</taxon>
        <taxon>Basidiomycota</taxon>
        <taxon>Agaricomycotina</taxon>
        <taxon>Agaricomycetes</taxon>
        <taxon>Polyporales</taxon>
        <taxon>Polyporaceae</taxon>
        <taxon>Lentinus</taxon>
    </lineage>
</organism>
<reference evidence="10 11" key="1">
    <citation type="journal article" date="2018" name="Biotechnol. Biofuels">
        <title>Integrative visual omics of the white-rot fungus Polyporus brumalis exposes the biotechnological potential of its oxidative enzymes for delignifying raw plant biomass.</title>
        <authorList>
            <person name="Miyauchi S."/>
            <person name="Rancon A."/>
            <person name="Drula E."/>
            <person name="Hage H."/>
            <person name="Chaduli D."/>
            <person name="Favel A."/>
            <person name="Grisel S."/>
            <person name="Henrissat B."/>
            <person name="Herpoel-Gimbert I."/>
            <person name="Ruiz-Duenas F.J."/>
            <person name="Chevret D."/>
            <person name="Hainaut M."/>
            <person name="Lin J."/>
            <person name="Wang M."/>
            <person name="Pangilinan J."/>
            <person name="Lipzen A."/>
            <person name="Lesage-Meessen L."/>
            <person name="Navarro D."/>
            <person name="Riley R."/>
            <person name="Grigoriev I.V."/>
            <person name="Zhou S."/>
            <person name="Raouche S."/>
            <person name="Rosso M.N."/>
        </authorList>
    </citation>
    <scope>NUCLEOTIDE SEQUENCE [LARGE SCALE GENOMIC DNA]</scope>
    <source>
        <strain evidence="10 11">BRFM 1820</strain>
    </source>
</reference>
<dbReference type="SUPFAM" id="SSF81524">
    <property type="entry name" value="14 kDa protein of cytochrome bc1 complex (Ubiquinol-cytochrome c reductase)"/>
    <property type="match status" value="1"/>
</dbReference>
<gene>
    <name evidence="10" type="ORF">OH76DRAFT_1456352</name>
</gene>
<dbReference type="PIRSF" id="PIRSF000022">
    <property type="entry name" value="Bc1_14K"/>
    <property type="match status" value="1"/>
</dbReference>
<dbReference type="EMBL" id="KZ857412">
    <property type="protein sequence ID" value="RDX48385.1"/>
    <property type="molecule type" value="Genomic_DNA"/>
</dbReference>
<name>A0A371D783_9APHY</name>
<dbReference type="FunFam" id="1.10.1090.10:FF:000001">
    <property type="entry name" value="Cytochrome b-c1 complex subunit 7"/>
    <property type="match status" value="1"/>
</dbReference>
<evidence type="ECO:0000256" key="5">
    <source>
        <dbReference type="ARBA" id="ARBA00022792"/>
    </source>
</evidence>
<evidence type="ECO:0000256" key="6">
    <source>
        <dbReference type="ARBA" id="ARBA00022982"/>
    </source>
</evidence>
<evidence type="ECO:0000256" key="1">
    <source>
        <dbReference type="ARBA" id="ARBA00004443"/>
    </source>
</evidence>
<dbReference type="Gene3D" id="1.10.1090.10">
    <property type="entry name" value="Cytochrome b-c1 complex subunit 7"/>
    <property type="match status" value="1"/>
</dbReference>
<dbReference type="Pfam" id="PF02271">
    <property type="entry name" value="UCR_14kD"/>
    <property type="match status" value="1"/>
</dbReference>
<dbReference type="InterPro" id="IPR003197">
    <property type="entry name" value="QCR7"/>
</dbReference>
<keyword evidence="4 9" id="KW-0679">Respiratory chain</keyword>
<accession>A0A371D783</accession>
<protein>
    <recommendedName>
        <fullName evidence="9">Cytochrome b-c1 complex subunit 7</fullName>
    </recommendedName>
</protein>
<keyword evidence="3 9" id="KW-0813">Transport</keyword>
<comment type="similarity">
    <text evidence="2 9">Belongs to the UQCRB/QCR7 family.</text>
</comment>
<sequence>MTIAGPLGVSVASTIRRNRTLYAWLKPVADWYANAAGHRKFGLKYDDLLVEERPDVERAIARLTPREQYDRAFRFKRASQCSVLHDVLPKDQWIKPEEDVRYLKPHVEDVVKEDLERQKWDNIEVKRTR</sequence>
<dbReference type="GO" id="GO:0005743">
    <property type="term" value="C:mitochondrial inner membrane"/>
    <property type="evidence" value="ECO:0007669"/>
    <property type="project" value="UniProtKB-SubCell"/>
</dbReference>
<evidence type="ECO:0000313" key="10">
    <source>
        <dbReference type="EMBL" id="RDX48385.1"/>
    </source>
</evidence>
<dbReference type="Proteomes" id="UP000256964">
    <property type="component" value="Unassembled WGS sequence"/>
</dbReference>
<proteinExistence type="inferred from homology"/>
<keyword evidence="11" id="KW-1185">Reference proteome</keyword>
<evidence type="ECO:0000256" key="7">
    <source>
        <dbReference type="ARBA" id="ARBA00023128"/>
    </source>
</evidence>
<dbReference type="OrthoDB" id="425749at2759"/>
<comment type="function">
    <text evidence="9">Component of the ubiquinol-cytochrome c oxidoreductase, a multisubunit transmembrane complex that is part of the mitochondrial electron transport chain which drives oxidative phosphorylation.</text>
</comment>
<dbReference type="AlphaFoldDB" id="A0A371D783"/>
<keyword evidence="5 9" id="KW-0999">Mitochondrion inner membrane</keyword>
<keyword evidence="6 9" id="KW-0249">Electron transport</keyword>
<evidence type="ECO:0000256" key="9">
    <source>
        <dbReference type="PIRNR" id="PIRNR000022"/>
    </source>
</evidence>
<dbReference type="STRING" id="139420.A0A371D783"/>
<evidence type="ECO:0000313" key="11">
    <source>
        <dbReference type="Proteomes" id="UP000256964"/>
    </source>
</evidence>
<keyword evidence="7 9" id="KW-0496">Mitochondrion</keyword>
<dbReference type="PANTHER" id="PTHR12022">
    <property type="entry name" value="UBIQUINOL-CYTOCHROME C REDUCTASE COMPLEX 14 KD PROTEIN"/>
    <property type="match status" value="1"/>
</dbReference>
<evidence type="ECO:0000256" key="4">
    <source>
        <dbReference type="ARBA" id="ARBA00022660"/>
    </source>
</evidence>
<dbReference type="GO" id="GO:0045275">
    <property type="term" value="C:respiratory chain complex III"/>
    <property type="evidence" value="ECO:0007669"/>
    <property type="project" value="InterPro"/>
</dbReference>
<keyword evidence="8 9" id="KW-0472">Membrane</keyword>
<dbReference type="InterPro" id="IPR036544">
    <property type="entry name" value="QCR7_sf"/>
</dbReference>
<evidence type="ECO:0000256" key="2">
    <source>
        <dbReference type="ARBA" id="ARBA00008554"/>
    </source>
</evidence>
<evidence type="ECO:0000256" key="8">
    <source>
        <dbReference type="ARBA" id="ARBA00023136"/>
    </source>
</evidence>
<comment type="subcellular location">
    <subcellularLocation>
        <location evidence="1">Mitochondrion inner membrane</location>
        <topology evidence="1">Peripheral membrane protein</topology>
        <orientation evidence="1">Matrix side</orientation>
    </subcellularLocation>
</comment>
<evidence type="ECO:0000256" key="3">
    <source>
        <dbReference type="ARBA" id="ARBA00022448"/>
    </source>
</evidence>